<keyword evidence="3" id="KW-1185">Reference proteome</keyword>
<organism evidence="2 3">
    <name type="scientific">Strongylus vulgaris</name>
    <name type="common">Blood worm</name>
    <dbReference type="NCBI Taxonomy" id="40348"/>
    <lineage>
        <taxon>Eukaryota</taxon>
        <taxon>Metazoa</taxon>
        <taxon>Ecdysozoa</taxon>
        <taxon>Nematoda</taxon>
        <taxon>Chromadorea</taxon>
        <taxon>Rhabditida</taxon>
        <taxon>Rhabditina</taxon>
        <taxon>Rhabditomorpha</taxon>
        <taxon>Strongyloidea</taxon>
        <taxon>Strongylidae</taxon>
        <taxon>Strongylus</taxon>
    </lineage>
</organism>
<feature type="region of interest" description="Disordered" evidence="1">
    <location>
        <begin position="1"/>
        <end position="23"/>
    </location>
</feature>
<reference evidence="2 3" key="1">
    <citation type="submission" date="2018-11" db="EMBL/GenBank/DDBJ databases">
        <authorList>
            <consortium name="Pathogen Informatics"/>
        </authorList>
    </citation>
    <scope>NUCLEOTIDE SEQUENCE [LARGE SCALE GENOMIC DNA]</scope>
</reference>
<proteinExistence type="predicted"/>
<evidence type="ECO:0000313" key="3">
    <source>
        <dbReference type="Proteomes" id="UP000270094"/>
    </source>
</evidence>
<name>A0A3P7IET3_STRVU</name>
<evidence type="ECO:0000313" key="2">
    <source>
        <dbReference type="EMBL" id="VDM71450.1"/>
    </source>
</evidence>
<evidence type="ECO:0000256" key="1">
    <source>
        <dbReference type="SAM" id="MobiDB-lite"/>
    </source>
</evidence>
<protein>
    <submittedName>
        <fullName evidence="2">Uncharacterized protein</fullName>
    </submittedName>
</protein>
<sequence>MGSREPPQISSQSGSMQADVGAETVAEFMTKQSAFGQSRVS</sequence>
<dbReference type="AlphaFoldDB" id="A0A3P7IET3"/>
<dbReference type="EMBL" id="UYYB01020486">
    <property type="protein sequence ID" value="VDM71450.1"/>
    <property type="molecule type" value="Genomic_DNA"/>
</dbReference>
<accession>A0A3P7IET3</accession>
<dbReference type="Proteomes" id="UP000270094">
    <property type="component" value="Unassembled WGS sequence"/>
</dbReference>
<gene>
    <name evidence="2" type="ORF">SVUK_LOCUS6448</name>
</gene>